<organism evidence="1 2">
    <name type="scientific">Phaseolus coccineus</name>
    <name type="common">Scarlet runner bean</name>
    <name type="synonym">Phaseolus multiflorus</name>
    <dbReference type="NCBI Taxonomy" id="3886"/>
    <lineage>
        <taxon>Eukaryota</taxon>
        <taxon>Viridiplantae</taxon>
        <taxon>Streptophyta</taxon>
        <taxon>Embryophyta</taxon>
        <taxon>Tracheophyta</taxon>
        <taxon>Spermatophyta</taxon>
        <taxon>Magnoliopsida</taxon>
        <taxon>eudicotyledons</taxon>
        <taxon>Gunneridae</taxon>
        <taxon>Pentapetalae</taxon>
        <taxon>rosids</taxon>
        <taxon>fabids</taxon>
        <taxon>Fabales</taxon>
        <taxon>Fabaceae</taxon>
        <taxon>Papilionoideae</taxon>
        <taxon>50 kb inversion clade</taxon>
        <taxon>NPAAA clade</taxon>
        <taxon>indigoferoid/millettioid clade</taxon>
        <taxon>Phaseoleae</taxon>
        <taxon>Phaseolus</taxon>
    </lineage>
</organism>
<evidence type="ECO:0000313" key="1">
    <source>
        <dbReference type="EMBL" id="KAK7342510.1"/>
    </source>
</evidence>
<protein>
    <submittedName>
        <fullName evidence="1">Uncharacterized protein</fullName>
    </submittedName>
</protein>
<evidence type="ECO:0000313" key="2">
    <source>
        <dbReference type="Proteomes" id="UP001374584"/>
    </source>
</evidence>
<sequence length="82" mass="9285">MLGDDCKEADDWIAREKAKEIVNSKVLEMKEIAKSKAKEEKKKLEAECMCSHLSCTYGLVYVVAISYTTTQVWPLCISLPKN</sequence>
<reference evidence="1 2" key="1">
    <citation type="submission" date="2024-01" db="EMBL/GenBank/DDBJ databases">
        <title>The genomes of 5 underutilized Papilionoideae crops provide insights into root nodulation and disease resistanc.</title>
        <authorList>
            <person name="Jiang F."/>
        </authorList>
    </citation>
    <scope>NUCLEOTIDE SEQUENCE [LARGE SCALE GENOMIC DNA]</scope>
    <source>
        <strain evidence="1">JINMINGXINNONG_FW02</strain>
        <tissue evidence="1">Leaves</tissue>
    </source>
</reference>
<dbReference type="AlphaFoldDB" id="A0AAN9LUA9"/>
<comment type="caution">
    <text evidence="1">The sequence shown here is derived from an EMBL/GenBank/DDBJ whole genome shotgun (WGS) entry which is preliminary data.</text>
</comment>
<dbReference type="Proteomes" id="UP001374584">
    <property type="component" value="Unassembled WGS sequence"/>
</dbReference>
<keyword evidence="2" id="KW-1185">Reference proteome</keyword>
<accession>A0AAN9LUA9</accession>
<proteinExistence type="predicted"/>
<dbReference type="EMBL" id="JAYMYR010000009">
    <property type="protein sequence ID" value="KAK7342510.1"/>
    <property type="molecule type" value="Genomic_DNA"/>
</dbReference>
<gene>
    <name evidence="1" type="ORF">VNO80_25465</name>
</gene>
<name>A0AAN9LUA9_PHACN</name>